<dbReference type="EMBL" id="JBHRYC010000073">
    <property type="protein sequence ID" value="MFC3638421.1"/>
    <property type="molecule type" value="Genomic_DNA"/>
</dbReference>
<evidence type="ECO:0000259" key="2">
    <source>
        <dbReference type="Pfam" id="PF01323"/>
    </source>
</evidence>
<comment type="catalytic activity">
    <reaction evidence="1">
        <text>2-hydroxychromene-2-carboxylate = (3E)-4-(2-hydroxyphenyl)-2-oxobut-3-enoate</text>
        <dbReference type="Rhea" id="RHEA:27401"/>
        <dbReference type="ChEBI" id="CHEBI:59350"/>
        <dbReference type="ChEBI" id="CHEBI:59353"/>
        <dbReference type="EC" id="5.99.1.4"/>
    </reaction>
</comment>
<dbReference type="InterPro" id="IPR036249">
    <property type="entry name" value="Thioredoxin-like_sf"/>
</dbReference>
<organism evidence="3 4">
    <name type="scientific">Camelimonas fluminis</name>
    <dbReference type="NCBI Taxonomy" id="1576911"/>
    <lineage>
        <taxon>Bacteria</taxon>
        <taxon>Pseudomonadati</taxon>
        <taxon>Pseudomonadota</taxon>
        <taxon>Alphaproteobacteria</taxon>
        <taxon>Hyphomicrobiales</taxon>
        <taxon>Chelatococcaceae</taxon>
        <taxon>Camelimonas</taxon>
    </lineage>
</organism>
<comment type="similarity">
    <text evidence="1">Belongs to the GST superfamily. NadH family.</text>
</comment>
<reference evidence="4" key="1">
    <citation type="journal article" date="2019" name="Int. J. Syst. Evol. Microbiol.">
        <title>The Global Catalogue of Microorganisms (GCM) 10K type strain sequencing project: providing services to taxonomists for standard genome sequencing and annotation.</title>
        <authorList>
            <consortium name="The Broad Institute Genomics Platform"/>
            <consortium name="The Broad Institute Genome Sequencing Center for Infectious Disease"/>
            <person name="Wu L."/>
            <person name="Ma J."/>
        </authorList>
    </citation>
    <scope>NUCLEOTIDE SEQUENCE [LARGE SCALE GENOMIC DNA]</scope>
    <source>
        <strain evidence="4">KCTC 42282</strain>
    </source>
</reference>
<comment type="caution">
    <text evidence="3">The sequence shown here is derived from an EMBL/GenBank/DDBJ whole genome shotgun (WGS) entry which is preliminary data.</text>
</comment>
<protein>
    <recommendedName>
        <fullName evidence="1">2-hydroxychromene-2-carboxylate isomerase</fullName>
        <ecNumber evidence="1">5.99.1.4</ecNumber>
    </recommendedName>
</protein>
<evidence type="ECO:0000256" key="1">
    <source>
        <dbReference type="PIRNR" id="PIRNR006386"/>
    </source>
</evidence>
<gene>
    <name evidence="3" type="ORF">ACFONL_13755</name>
</gene>
<dbReference type="InterPro" id="IPR014440">
    <property type="entry name" value="HCCAis_GSTk"/>
</dbReference>
<proteinExistence type="inferred from homology"/>
<evidence type="ECO:0000313" key="3">
    <source>
        <dbReference type="EMBL" id="MFC3638421.1"/>
    </source>
</evidence>
<sequence length="209" mass="23748">MTNPEFLFDFGSPNAWLAHLVLPDIEARTGVTFTRTPVLLGGIFRATGNRSPAEAFANIRNKMDYERREMERFISRHGITRFRFNPYFPVNTLQLMRGAVAAQRENVFAPYVEAVFSAMWEQPRKMDDPDVFRAALADAGLPIERLLQRAADQDVKDELLANTNQAVERGVFGIPSFFVGDELYFGKDRLRDVEEDIVRTRNASRGDAA</sequence>
<dbReference type="GO" id="GO:0016853">
    <property type="term" value="F:isomerase activity"/>
    <property type="evidence" value="ECO:0007669"/>
    <property type="project" value="UniProtKB-KW"/>
</dbReference>
<dbReference type="InterPro" id="IPR044087">
    <property type="entry name" value="NahD-like"/>
</dbReference>
<dbReference type="PANTHER" id="PTHR42943">
    <property type="entry name" value="GLUTATHIONE S-TRANSFERASE KAPPA"/>
    <property type="match status" value="1"/>
</dbReference>
<dbReference type="InterPro" id="IPR051924">
    <property type="entry name" value="GST_Kappa/NadH"/>
</dbReference>
<dbReference type="Proteomes" id="UP001595704">
    <property type="component" value="Unassembled WGS sequence"/>
</dbReference>
<dbReference type="CDD" id="cd03022">
    <property type="entry name" value="DsbA_HCCA_Iso"/>
    <property type="match status" value="1"/>
</dbReference>
<keyword evidence="1 3" id="KW-0413">Isomerase</keyword>
<name>A0ABV7UIL9_9HYPH</name>
<dbReference type="InterPro" id="IPR001853">
    <property type="entry name" value="DSBA-like_thioredoxin_dom"/>
</dbReference>
<dbReference type="SUPFAM" id="SSF52833">
    <property type="entry name" value="Thioredoxin-like"/>
    <property type="match status" value="1"/>
</dbReference>
<dbReference type="PIRSF" id="PIRSF006386">
    <property type="entry name" value="HCCAis_GSTk"/>
    <property type="match status" value="1"/>
</dbReference>
<dbReference type="EC" id="5.99.1.4" evidence="1"/>
<accession>A0ABV7UIL9</accession>
<dbReference type="Pfam" id="PF01323">
    <property type="entry name" value="DSBA"/>
    <property type="match status" value="1"/>
</dbReference>
<evidence type="ECO:0000313" key="4">
    <source>
        <dbReference type="Proteomes" id="UP001595704"/>
    </source>
</evidence>
<keyword evidence="4" id="KW-1185">Reference proteome</keyword>
<dbReference type="PANTHER" id="PTHR42943:SF2">
    <property type="entry name" value="GLUTATHIONE S-TRANSFERASE KAPPA 1"/>
    <property type="match status" value="1"/>
</dbReference>
<dbReference type="Gene3D" id="3.40.30.10">
    <property type="entry name" value="Glutaredoxin"/>
    <property type="match status" value="1"/>
</dbReference>
<feature type="domain" description="DSBA-like thioredoxin" evidence="2">
    <location>
        <begin position="6"/>
        <end position="197"/>
    </location>
</feature>
<dbReference type="RefSeq" id="WP_191320187.1">
    <property type="nucleotide sequence ID" value="NZ_BNCG01000014.1"/>
</dbReference>